<evidence type="ECO:0000256" key="5">
    <source>
        <dbReference type="ARBA" id="ARBA00023237"/>
    </source>
</evidence>
<dbReference type="Pfam" id="PF07980">
    <property type="entry name" value="SusD_RagB"/>
    <property type="match status" value="1"/>
</dbReference>
<dbReference type="EMBL" id="JACIES010000010">
    <property type="protein sequence ID" value="MBB4027522.1"/>
    <property type="molecule type" value="Genomic_DNA"/>
</dbReference>
<comment type="subcellular location">
    <subcellularLocation>
        <location evidence="1">Cell outer membrane</location>
    </subcellularLocation>
</comment>
<keyword evidence="3" id="KW-0732">Signal</keyword>
<keyword evidence="5" id="KW-0998">Cell outer membrane</keyword>
<protein>
    <recommendedName>
        <fullName evidence="10">RagB/SusD family nutrient uptake outer membrane protein</fullName>
    </recommendedName>
</protein>
<dbReference type="Proteomes" id="UP000546007">
    <property type="component" value="Unassembled WGS sequence"/>
</dbReference>
<evidence type="ECO:0000313" key="8">
    <source>
        <dbReference type="EMBL" id="MBB4027522.1"/>
    </source>
</evidence>
<feature type="domain" description="RagB/SusD" evidence="6">
    <location>
        <begin position="394"/>
        <end position="523"/>
    </location>
</feature>
<dbReference type="InterPro" id="IPR033985">
    <property type="entry name" value="SusD-like_N"/>
</dbReference>
<evidence type="ECO:0000256" key="1">
    <source>
        <dbReference type="ARBA" id="ARBA00004442"/>
    </source>
</evidence>
<dbReference type="InterPro" id="IPR011990">
    <property type="entry name" value="TPR-like_helical_dom_sf"/>
</dbReference>
<evidence type="ECO:0000256" key="4">
    <source>
        <dbReference type="ARBA" id="ARBA00023136"/>
    </source>
</evidence>
<dbReference type="AlphaFoldDB" id="A0A7W6HYT9"/>
<keyword evidence="4" id="KW-0472">Membrane</keyword>
<dbReference type="InterPro" id="IPR012944">
    <property type="entry name" value="SusD_RagB_dom"/>
</dbReference>
<sequence length="528" mass="61526">MKKILFILMLLPFFSCNDWLDVESEKSVTYLNYFKSEQDLEKVLISMFNNEKGIFAPYHVNAFGWAGLPCDNAGDYEGYRKLDPAEFFNKMGMEGWSGHYSAMYLADMLEENQFRFENISDERAKYWLAQANFVKALMYFDLVQNWGEVPLAPGTESTEAEGKSTVDVILKEAIRCAEVALILPTHDKLMDANGNVITSKQYASLGTVHTLLANIYAWMGGLYGDTEYWKKAEEHASLVIDGKVGFYDLEKTISLLIANTLGANRTSDETIFAIEINETDENRFWRKQFEERYPGLVLVDYPYSEMNPQEIESNYRKPWISVRSVLNLYPDRKDERRDEYWYRLGEVSYWEDSDWDDDGNVIDSVEIISDYAFLNKWRDPIRTVNPSFIDKDGEAQLLAMEGNRVVWRLADLILLRAECRVRLGEASAVNDLNRIRKRAGLDDYDGRTDSESLRREIFLERERELFGEGQRYYDVVRNGYFREELSLVYAALTDNDIRDGALYLPVSRNSFTKNPLMKQNIYWSWRQQ</sequence>
<organism evidence="8 9">
    <name type="scientific">Butyricimonas faecihominis</name>
    <dbReference type="NCBI Taxonomy" id="1472416"/>
    <lineage>
        <taxon>Bacteria</taxon>
        <taxon>Pseudomonadati</taxon>
        <taxon>Bacteroidota</taxon>
        <taxon>Bacteroidia</taxon>
        <taxon>Bacteroidales</taxon>
        <taxon>Odoribacteraceae</taxon>
        <taxon>Butyricimonas</taxon>
    </lineage>
</organism>
<evidence type="ECO:0000313" key="9">
    <source>
        <dbReference type="Proteomes" id="UP000546007"/>
    </source>
</evidence>
<dbReference type="Pfam" id="PF14322">
    <property type="entry name" value="SusD-like_3"/>
    <property type="match status" value="1"/>
</dbReference>
<dbReference type="RefSeq" id="WP_124317906.1">
    <property type="nucleotide sequence ID" value="NZ_AP028155.1"/>
</dbReference>
<evidence type="ECO:0000256" key="2">
    <source>
        <dbReference type="ARBA" id="ARBA00006275"/>
    </source>
</evidence>
<keyword evidence="9" id="KW-1185">Reference proteome</keyword>
<dbReference type="SUPFAM" id="SSF48452">
    <property type="entry name" value="TPR-like"/>
    <property type="match status" value="1"/>
</dbReference>
<comment type="caution">
    <text evidence="8">The sequence shown here is derived from an EMBL/GenBank/DDBJ whole genome shotgun (WGS) entry which is preliminary data.</text>
</comment>
<evidence type="ECO:0008006" key="10">
    <source>
        <dbReference type="Google" id="ProtNLM"/>
    </source>
</evidence>
<evidence type="ECO:0000256" key="3">
    <source>
        <dbReference type="ARBA" id="ARBA00022729"/>
    </source>
</evidence>
<dbReference type="OrthoDB" id="617686at2"/>
<feature type="domain" description="SusD-like N-terminal" evidence="7">
    <location>
        <begin position="18"/>
        <end position="179"/>
    </location>
</feature>
<evidence type="ECO:0000259" key="7">
    <source>
        <dbReference type="Pfam" id="PF14322"/>
    </source>
</evidence>
<reference evidence="8 9" key="1">
    <citation type="submission" date="2020-08" db="EMBL/GenBank/DDBJ databases">
        <title>Genomic Encyclopedia of Type Strains, Phase IV (KMG-IV): sequencing the most valuable type-strain genomes for metagenomic binning, comparative biology and taxonomic classification.</title>
        <authorList>
            <person name="Goeker M."/>
        </authorList>
    </citation>
    <scope>NUCLEOTIDE SEQUENCE [LARGE SCALE GENOMIC DNA]</scope>
    <source>
        <strain evidence="8 9">DSM 105721</strain>
    </source>
</reference>
<dbReference type="GO" id="GO:0009279">
    <property type="term" value="C:cell outer membrane"/>
    <property type="evidence" value="ECO:0007669"/>
    <property type="project" value="UniProtKB-SubCell"/>
</dbReference>
<dbReference type="Gene3D" id="1.25.40.390">
    <property type="match status" value="1"/>
</dbReference>
<gene>
    <name evidence="8" type="ORF">GGR14_003334</name>
</gene>
<comment type="similarity">
    <text evidence="2">Belongs to the SusD family.</text>
</comment>
<evidence type="ECO:0000259" key="6">
    <source>
        <dbReference type="Pfam" id="PF07980"/>
    </source>
</evidence>
<proteinExistence type="inferred from homology"/>
<accession>A0A7W6HYT9</accession>
<name>A0A7W6HYT9_9BACT</name>
<dbReference type="GeneID" id="93103099"/>